<dbReference type="AlphaFoldDB" id="A0AAI9XMY9"/>
<comment type="caution">
    <text evidence="1">The sequence shown here is derived from an EMBL/GenBank/DDBJ whole genome shotgun (WGS) entry which is preliminary data.</text>
</comment>
<accession>A0AAI9XMY9</accession>
<reference evidence="1" key="1">
    <citation type="submission" date="2016-11" db="EMBL/GenBank/DDBJ databases">
        <title>The genome sequence of Colletotrichum cuscutae.</title>
        <authorList>
            <person name="Baroncelli R."/>
        </authorList>
    </citation>
    <scope>NUCLEOTIDE SEQUENCE</scope>
    <source>
        <strain evidence="1">IMI 304802</strain>
    </source>
</reference>
<proteinExistence type="predicted"/>
<protein>
    <submittedName>
        <fullName evidence="1">Uncharacterized protein</fullName>
    </submittedName>
</protein>
<dbReference type="EMBL" id="MPDP01000285">
    <property type="protein sequence ID" value="KAK1456521.1"/>
    <property type="molecule type" value="Genomic_DNA"/>
</dbReference>
<dbReference type="Proteomes" id="UP001239213">
    <property type="component" value="Unassembled WGS sequence"/>
</dbReference>
<sequence length="210" mass="23297">MPCTMETPKPRAPGKYFRLVFAFAACLACPDPREGGAERRPGRCTFQVEVTPECRRGEQGRALALRLLCFCCAAAARGTHVPIPLGRRAPYSVRLRLVKYTVSTVQEDVLAVAAATLRSLRTHRLGSLSFAYKSKDTLYSVRICTEHRGWQWISLHSVNGYLSDTTCAYRSGSKRSPTAAHHHPFSLRVLTAPDSPICRGTTAPRPWLQP</sequence>
<gene>
    <name evidence="1" type="ORF">CCUS01_09968</name>
</gene>
<keyword evidence="2" id="KW-1185">Reference proteome</keyword>
<evidence type="ECO:0000313" key="1">
    <source>
        <dbReference type="EMBL" id="KAK1456521.1"/>
    </source>
</evidence>
<name>A0AAI9XMY9_9PEZI</name>
<organism evidence="1 2">
    <name type="scientific">Colletotrichum cuscutae</name>
    <dbReference type="NCBI Taxonomy" id="1209917"/>
    <lineage>
        <taxon>Eukaryota</taxon>
        <taxon>Fungi</taxon>
        <taxon>Dikarya</taxon>
        <taxon>Ascomycota</taxon>
        <taxon>Pezizomycotina</taxon>
        <taxon>Sordariomycetes</taxon>
        <taxon>Hypocreomycetidae</taxon>
        <taxon>Glomerellales</taxon>
        <taxon>Glomerellaceae</taxon>
        <taxon>Colletotrichum</taxon>
        <taxon>Colletotrichum acutatum species complex</taxon>
    </lineage>
</organism>
<evidence type="ECO:0000313" key="2">
    <source>
        <dbReference type="Proteomes" id="UP001239213"/>
    </source>
</evidence>